<evidence type="ECO:0000313" key="1">
    <source>
        <dbReference type="EMBL" id="KAI8022259.1"/>
    </source>
</evidence>
<proteinExistence type="predicted"/>
<dbReference type="EMBL" id="CM045763">
    <property type="protein sequence ID" value="KAI8022259.1"/>
    <property type="molecule type" value="Genomic_DNA"/>
</dbReference>
<keyword evidence="2" id="KW-1185">Reference proteome</keyword>
<reference evidence="1 2" key="1">
    <citation type="journal article" date="2022" name="Plant J.">
        <title>Chromosome-level genome of Camellia lanceoleosa provides a valuable resource for understanding genome evolution and self-incompatibility.</title>
        <authorList>
            <person name="Gong W."/>
            <person name="Xiao S."/>
            <person name="Wang L."/>
            <person name="Liao Z."/>
            <person name="Chang Y."/>
            <person name="Mo W."/>
            <person name="Hu G."/>
            <person name="Li W."/>
            <person name="Zhao G."/>
            <person name="Zhu H."/>
            <person name="Hu X."/>
            <person name="Ji K."/>
            <person name="Xiang X."/>
            <person name="Song Q."/>
            <person name="Yuan D."/>
            <person name="Jin S."/>
            <person name="Zhang L."/>
        </authorList>
    </citation>
    <scope>NUCLEOTIDE SEQUENCE [LARGE SCALE GENOMIC DNA]</scope>
    <source>
        <strain evidence="1">SQ_2022a</strain>
    </source>
</reference>
<name>A0ACC0I994_9ERIC</name>
<dbReference type="Proteomes" id="UP001060215">
    <property type="component" value="Chromosome 6"/>
</dbReference>
<organism evidence="1 2">
    <name type="scientific">Camellia lanceoleosa</name>
    <dbReference type="NCBI Taxonomy" id="1840588"/>
    <lineage>
        <taxon>Eukaryota</taxon>
        <taxon>Viridiplantae</taxon>
        <taxon>Streptophyta</taxon>
        <taxon>Embryophyta</taxon>
        <taxon>Tracheophyta</taxon>
        <taxon>Spermatophyta</taxon>
        <taxon>Magnoliopsida</taxon>
        <taxon>eudicotyledons</taxon>
        <taxon>Gunneridae</taxon>
        <taxon>Pentapetalae</taxon>
        <taxon>asterids</taxon>
        <taxon>Ericales</taxon>
        <taxon>Theaceae</taxon>
        <taxon>Camellia</taxon>
    </lineage>
</organism>
<comment type="caution">
    <text evidence="1">The sequence shown here is derived from an EMBL/GenBank/DDBJ whole genome shotgun (WGS) entry which is preliminary data.</text>
</comment>
<accession>A0ACC0I994</accession>
<gene>
    <name evidence="1" type="ORF">LOK49_LG03G02985</name>
</gene>
<protein>
    <submittedName>
        <fullName evidence="1">Growth-regulating factor 6</fullName>
    </submittedName>
</protein>
<evidence type="ECO:0000313" key="2">
    <source>
        <dbReference type="Proteomes" id="UP001060215"/>
    </source>
</evidence>
<sequence>MVFPFPRHNRYINIAIGFDVEESNQKCKLGQLKFKLRCLLLPSSTTLSYTLQMYTYSSETGCWTQCNLKPSYGNVLMRPFDVGGGYSIQVIPLPKQNDGITKRSFILGESANGLPQYGRSDCFKILIWVLKPYMSNADQCQWVFRHVGWESFEMGYGRKVDPELGRCRRTDGKKWRCSKEAHSDSKYRERHMHRGRHGSRKLVEVITTTTTNSSSIPPSHNKPKLCCYVHGVRDEVDSRAPFLEALGTPLTTSSSNTAYSHRRAESTLLGLILKKKKKTNQAMEASQLPSSQFPCHHPHKSFLDPNPPSLLVNRLEISWDDLHIKERIGAGSFGIVHRAEWHGSVTCG</sequence>